<comment type="caution">
    <text evidence="1">The sequence shown here is derived from an EMBL/GenBank/DDBJ whole genome shotgun (WGS) entry which is preliminary data.</text>
</comment>
<evidence type="ECO:0000313" key="1">
    <source>
        <dbReference type="EMBL" id="KAF9695494.1"/>
    </source>
</evidence>
<protein>
    <submittedName>
        <fullName evidence="1">Uncharacterized protein</fullName>
    </submittedName>
</protein>
<dbReference type="AlphaFoldDB" id="A0A8H7J044"/>
<dbReference type="Proteomes" id="UP000651452">
    <property type="component" value="Unassembled WGS sequence"/>
</dbReference>
<sequence>MNAIRRLLGLATTPKEPQNIEDPIVAIPDGMFSRAFAIASKHLFGPFAPDDLSSDHEALLEYFGSTLSGDGGELNLANLHSELVAQPISAYDPFVEQRYRPGGIVVELIWEADDREGEEEEEAEALKEIEDVEHRAGHISCEEDIDFASL</sequence>
<reference evidence="1" key="2">
    <citation type="submission" date="2020-09" db="EMBL/GenBank/DDBJ databases">
        <title>Reference genome assembly for Australian Ascochyta lentis isolate Al4.</title>
        <authorList>
            <person name="Lee R.C."/>
            <person name="Farfan-Caceres L.M."/>
            <person name="Debler J.W."/>
            <person name="Williams A.H."/>
            <person name="Henares B.M."/>
        </authorList>
    </citation>
    <scope>NUCLEOTIDE SEQUENCE</scope>
    <source>
        <strain evidence="1">Al4</strain>
    </source>
</reference>
<proteinExistence type="predicted"/>
<reference evidence="1" key="1">
    <citation type="submission" date="2018-12" db="EMBL/GenBank/DDBJ databases">
        <authorList>
            <person name="Syme R.A."/>
            <person name="Farfan-Caceres L."/>
            <person name="Lichtenzveig J."/>
        </authorList>
    </citation>
    <scope>NUCLEOTIDE SEQUENCE</scope>
    <source>
        <strain evidence="1">Al4</strain>
    </source>
</reference>
<keyword evidence="2" id="KW-1185">Reference proteome</keyword>
<evidence type="ECO:0000313" key="2">
    <source>
        <dbReference type="Proteomes" id="UP000651452"/>
    </source>
</evidence>
<gene>
    <name evidence="1" type="ORF">EKO04_006427</name>
</gene>
<name>A0A8H7J044_9PLEO</name>
<dbReference type="OrthoDB" id="10544131at2759"/>
<accession>A0A8H7J044</accession>
<organism evidence="1 2">
    <name type="scientific">Ascochyta lentis</name>
    <dbReference type="NCBI Taxonomy" id="205686"/>
    <lineage>
        <taxon>Eukaryota</taxon>
        <taxon>Fungi</taxon>
        <taxon>Dikarya</taxon>
        <taxon>Ascomycota</taxon>
        <taxon>Pezizomycotina</taxon>
        <taxon>Dothideomycetes</taxon>
        <taxon>Pleosporomycetidae</taxon>
        <taxon>Pleosporales</taxon>
        <taxon>Pleosporineae</taxon>
        <taxon>Didymellaceae</taxon>
        <taxon>Ascochyta</taxon>
    </lineage>
</organism>
<dbReference type="EMBL" id="RZGK01000011">
    <property type="protein sequence ID" value="KAF9695494.1"/>
    <property type="molecule type" value="Genomic_DNA"/>
</dbReference>